<organism evidence="2">
    <name type="scientific">Aphanomyces invadans</name>
    <dbReference type="NCBI Taxonomy" id="157072"/>
    <lineage>
        <taxon>Eukaryota</taxon>
        <taxon>Sar</taxon>
        <taxon>Stramenopiles</taxon>
        <taxon>Oomycota</taxon>
        <taxon>Saprolegniomycetes</taxon>
        <taxon>Saprolegniales</taxon>
        <taxon>Verrucalvaceae</taxon>
        <taxon>Aphanomyces</taxon>
    </lineage>
</organism>
<reference evidence="2" key="1">
    <citation type="submission" date="2013-12" db="EMBL/GenBank/DDBJ databases">
        <title>The Genome Sequence of Aphanomyces invadans NJM9701.</title>
        <authorList>
            <consortium name="The Broad Institute Genomics Platform"/>
            <person name="Russ C."/>
            <person name="Tyler B."/>
            <person name="van West P."/>
            <person name="Dieguez-Uribeondo J."/>
            <person name="Young S.K."/>
            <person name="Zeng Q."/>
            <person name="Gargeya S."/>
            <person name="Fitzgerald M."/>
            <person name="Abouelleil A."/>
            <person name="Alvarado L."/>
            <person name="Chapman S.B."/>
            <person name="Gainer-Dewar J."/>
            <person name="Goldberg J."/>
            <person name="Griggs A."/>
            <person name="Gujja S."/>
            <person name="Hansen M."/>
            <person name="Howarth C."/>
            <person name="Imamovic A."/>
            <person name="Ireland A."/>
            <person name="Larimer J."/>
            <person name="McCowan C."/>
            <person name="Murphy C."/>
            <person name="Pearson M."/>
            <person name="Poon T.W."/>
            <person name="Priest M."/>
            <person name="Roberts A."/>
            <person name="Saif S."/>
            <person name="Shea T."/>
            <person name="Sykes S."/>
            <person name="Wortman J."/>
            <person name="Nusbaum C."/>
            <person name="Birren B."/>
        </authorList>
    </citation>
    <scope>NUCLEOTIDE SEQUENCE [LARGE SCALE GENOMIC DNA]</scope>
    <source>
        <strain evidence="2">NJM9701</strain>
    </source>
</reference>
<dbReference type="OrthoDB" id="79715at2759"/>
<feature type="region of interest" description="Disordered" evidence="1">
    <location>
        <begin position="1"/>
        <end position="74"/>
    </location>
</feature>
<feature type="compositionally biased region" description="Basic residues" evidence="1">
    <location>
        <begin position="42"/>
        <end position="56"/>
    </location>
</feature>
<dbReference type="AlphaFoldDB" id="A0A024TYT7"/>
<protein>
    <submittedName>
        <fullName evidence="2">Uncharacterized protein</fullName>
    </submittedName>
</protein>
<evidence type="ECO:0000256" key="1">
    <source>
        <dbReference type="SAM" id="MobiDB-lite"/>
    </source>
</evidence>
<dbReference type="GeneID" id="20085685"/>
<name>A0A024TYT7_9STRA</name>
<gene>
    <name evidence="2" type="ORF">H310_08635</name>
</gene>
<accession>A0A024TYT7</accession>
<evidence type="ECO:0000313" key="2">
    <source>
        <dbReference type="EMBL" id="ETV98497.1"/>
    </source>
</evidence>
<proteinExistence type="predicted"/>
<dbReference type="EMBL" id="KI913969">
    <property type="protein sequence ID" value="ETV98497.1"/>
    <property type="molecule type" value="Genomic_DNA"/>
</dbReference>
<sequence>MSPQFQGPTCAYKSGKCGNPRAIKVNGDPHSLCSYHRDRQNAHQRKSDRKTRHAKKHMEAREPHVDTRPALEFPPDSFLYKSEDGLRHPLVTLDNTHTLDQERLPSQHSYRLPPIRFVLQAHFVPAMVPRHQIPAVHLHAEV</sequence>
<dbReference type="RefSeq" id="XP_008872694.1">
    <property type="nucleotide sequence ID" value="XM_008874472.1"/>
</dbReference>
<dbReference type="VEuPathDB" id="FungiDB:H310_08635"/>
<feature type="compositionally biased region" description="Basic and acidic residues" evidence="1">
    <location>
        <begin position="57"/>
        <end position="69"/>
    </location>
</feature>